<protein>
    <submittedName>
        <fullName evidence="1">Uncharacterized protein</fullName>
    </submittedName>
</protein>
<dbReference type="Proteomes" id="UP001228113">
    <property type="component" value="Chromosome"/>
</dbReference>
<evidence type="ECO:0000313" key="1">
    <source>
        <dbReference type="EMBL" id="BDU77687.1"/>
    </source>
</evidence>
<dbReference type="EMBL" id="AP027081">
    <property type="protein sequence ID" value="BDU77687.1"/>
    <property type="molecule type" value="Genomic_DNA"/>
</dbReference>
<evidence type="ECO:0000313" key="2">
    <source>
        <dbReference type="Proteomes" id="UP001228113"/>
    </source>
</evidence>
<organism evidence="1 2">
    <name type="scientific">Mesoterricola sediminis</name>
    <dbReference type="NCBI Taxonomy" id="2927980"/>
    <lineage>
        <taxon>Bacteria</taxon>
        <taxon>Pseudomonadati</taxon>
        <taxon>Acidobacteriota</taxon>
        <taxon>Holophagae</taxon>
        <taxon>Holophagales</taxon>
        <taxon>Holophagaceae</taxon>
        <taxon>Mesoterricola</taxon>
    </lineage>
</organism>
<sequence>MRAGRTILAGPGAFPNRLRRAMMAGIFLEVSMAPRSAALLIPVLAGALGAQEPGPIQDNSFLVEEAYNQEPGVVQHISTFMRDRTSRDWLFTFTQEWPAPGITHQLSYTVPFQRLSASPDGRRAVGDVLLNYRYQLLGDGEARVAIAPRLSLALPTGDERQGRGAGAPGLQGLVPISVVLGPACVAHFNVGASFTPGARNAAGDKADLTSWTLGQSFVWLAHPNANAMLEFAYTSGEAVAGPGRRERVETFYVNPGLRFAINFRSGLQIVPGIAFPIGVGPSRGDRSVFLYLSFEHPMWKP</sequence>
<name>A0AA48H135_9BACT</name>
<gene>
    <name evidence="1" type="ORF">METESE_26450</name>
</gene>
<proteinExistence type="predicted"/>
<reference evidence="1" key="1">
    <citation type="journal article" date="2023" name="Int. J. Syst. Evol. Microbiol.">
        <title>Mesoterricola silvestris gen. nov., sp. nov., Mesoterricola sediminis sp. nov., Geothrix oryzae sp. nov., Geothrix edaphica sp. nov., Geothrix rubra sp. nov., and Geothrix limicola sp. nov., six novel members of Acidobacteriota isolated from soils.</title>
        <authorList>
            <person name="Itoh H."/>
            <person name="Sugisawa Y."/>
            <person name="Mise K."/>
            <person name="Xu Z."/>
            <person name="Kuniyasu M."/>
            <person name="Ushijima N."/>
            <person name="Kawano K."/>
            <person name="Kobayashi E."/>
            <person name="Shiratori Y."/>
            <person name="Masuda Y."/>
            <person name="Senoo K."/>
        </authorList>
    </citation>
    <scope>NUCLEOTIDE SEQUENCE</scope>
    <source>
        <strain evidence="1">W786</strain>
    </source>
</reference>
<accession>A0AA48H135</accession>
<dbReference type="KEGG" id="msea:METESE_26450"/>
<keyword evidence="2" id="KW-1185">Reference proteome</keyword>
<dbReference type="AlphaFoldDB" id="A0AA48H135"/>